<name>K6YC53_9ALTE</name>
<gene>
    <name evidence="4" type="ORF">GLIP_1594</name>
</gene>
<feature type="domain" description="PDZ" evidence="2">
    <location>
        <begin position="495"/>
        <end position="568"/>
    </location>
</feature>
<dbReference type="EMBL" id="BAEN01000035">
    <property type="protein sequence ID" value="GAC14228.1"/>
    <property type="molecule type" value="Genomic_DNA"/>
</dbReference>
<dbReference type="InterPro" id="IPR027268">
    <property type="entry name" value="Peptidase_M4/M1_CTD_sf"/>
</dbReference>
<evidence type="ECO:0000313" key="5">
    <source>
        <dbReference type="Proteomes" id="UP000006334"/>
    </source>
</evidence>
<dbReference type="Gene3D" id="2.60.40.3650">
    <property type="match status" value="1"/>
</dbReference>
<dbReference type="Gene3D" id="2.30.42.10">
    <property type="match status" value="1"/>
</dbReference>
<evidence type="ECO:0000259" key="3">
    <source>
        <dbReference type="Pfam" id="PF17899"/>
    </source>
</evidence>
<accession>K6YC53</accession>
<dbReference type="RefSeq" id="WP_008844044.1">
    <property type="nucleotide sequence ID" value="NZ_BAEN01000035.1"/>
</dbReference>
<dbReference type="Pfam" id="PF17899">
    <property type="entry name" value="Peptidase_M61_N"/>
    <property type="match status" value="1"/>
</dbReference>
<dbReference type="InterPro" id="IPR036034">
    <property type="entry name" value="PDZ_sf"/>
</dbReference>
<reference evidence="4 5" key="1">
    <citation type="journal article" date="2017" name="Antonie Van Leeuwenhoek">
        <title>Rhizobium rhizosphaerae sp. nov., a novel species isolated from rice rhizosphere.</title>
        <authorList>
            <person name="Zhao J.J."/>
            <person name="Zhang J."/>
            <person name="Zhang R.J."/>
            <person name="Zhang C.W."/>
            <person name="Yin H.Q."/>
            <person name="Zhang X.X."/>
        </authorList>
    </citation>
    <scope>NUCLEOTIDE SEQUENCE [LARGE SCALE GENOMIC DNA]</scope>
    <source>
        <strain evidence="4 5">E3</strain>
    </source>
</reference>
<feature type="domain" description="Peptidase M61 catalytic" evidence="1">
    <location>
        <begin position="275"/>
        <end position="389"/>
    </location>
</feature>
<evidence type="ECO:0000259" key="1">
    <source>
        <dbReference type="Pfam" id="PF05299"/>
    </source>
</evidence>
<dbReference type="Proteomes" id="UP000006334">
    <property type="component" value="Unassembled WGS sequence"/>
</dbReference>
<dbReference type="AlphaFoldDB" id="K6YC53"/>
<comment type="caution">
    <text evidence="4">The sequence shown here is derived from an EMBL/GenBank/DDBJ whole genome shotgun (WGS) entry which is preliminary data.</text>
</comment>
<feature type="domain" description="Peptidase M61 N-terminal" evidence="3">
    <location>
        <begin position="8"/>
        <end position="178"/>
    </location>
</feature>
<dbReference type="InterPro" id="IPR024191">
    <property type="entry name" value="Peptidase_M61"/>
</dbReference>
<evidence type="ECO:0000259" key="2">
    <source>
        <dbReference type="Pfam" id="PF13180"/>
    </source>
</evidence>
<evidence type="ECO:0000313" key="4">
    <source>
        <dbReference type="EMBL" id="GAC14228.1"/>
    </source>
</evidence>
<dbReference type="InterPro" id="IPR007963">
    <property type="entry name" value="Peptidase_M61_catalytic"/>
</dbReference>
<keyword evidence="5" id="KW-1185">Reference proteome</keyword>
<dbReference type="SUPFAM" id="SSF50156">
    <property type="entry name" value="PDZ domain-like"/>
    <property type="match status" value="1"/>
</dbReference>
<proteinExistence type="predicted"/>
<dbReference type="PIRSF" id="PIRSF016493">
    <property type="entry name" value="Glycyl_aminpptds"/>
    <property type="match status" value="1"/>
</dbReference>
<dbReference type="eggNOG" id="COG3975">
    <property type="taxonomic scope" value="Bacteria"/>
</dbReference>
<sequence length="594" mass="67424">MQKIKQVHYSVSVDSIAGHTFKVTQSIIEPSESELIIKLPAWIPGSYMIRDFAKNIVSINAYDDQQNDLELQKLDKQTWKVKAGSGNIYIESIIYAFDLSVRSAYICDEYAFFNGTSVFFEVEGYQGECTVDVTIPAEQLSKWSIATAMQESHSTTETKHFTAENYTTLIDHPLIMGELDITCFTVKGVQFEFILTGSHQADTDRICSDLPKICEHHLDLFEHAVPITRYLFITLLCHTGFGGLEHNSSTVLQYARNQLPTKNQKHKMPDGYRAFLSLCSHELFHTWHVKRNKPAEFIQLDLSKETYSEQLWIYEGFTSYIDDLSLLRCKLIDESSYFEMLGQNLTRLNRNPGNRKQTVTESSFDAWTRFYQQDASAANNIVSYYAKGAEIALCLDLLIRKHSHHRYSMFDLLKLLWRDFGAINKGTQNNSIQQILKLELNLDLDAFLEQALYSTSPLPTQSLLAEFGVNMLFRARKDAADKGGKAADETLLTAFGATFEAAPTGVNIQQVLEGTPAFSAGLQVKDNLVAIEQWQVNKDTVRTILDNYSASASVKLAVFRDGKLKIFEMPIESAAKDTIYLNTIDPEKQRLWLE</sequence>
<dbReference type="SUPFAM" id="SSF55486">
    <property type="entry name" value="Metalloproteases ('zincins'), catalytic domain"/>
    <property type="match status" value="1"/>
</dbReference>
<dbReference type="Pfam" id="PF13180">
    <property type="entry name" value="PDZ_2"/>
    <property type="match status" value="1"/>
</dbReference>
<dbReference type="Gene3D" id="1.10.390.10">
    <property type="entry name" value="Neutral Protease Domain 2"/>
    <property type="match status" value="1"/>
</dbReference>
<dbReference type="STRING" id="1127673.GLIP_1594"/>
<organism evidence="4 5">
    <name type="scientific">Aliiglaciecola lipolytica E3</name>
    <dbReference type="NCBI Taxonomy" id="1127673"/>
    <lineage>
        <taxon>Bacteria</taxon>
        <taxon>Pseudomonadati</taxon>
        <taxon>Pseudomonadota</taxon>
        <taxon>Gammaproteobacteria</taxon>
        <taxon>Alteromonadales</taxon>
        <taxon>Alteromonadaceae</taxon>
        <taxon>Aliiglaciecola</taxon>
    </lineage>
</organism>
<dbReference type="InterPro" id="IPR001478">
    <property type="entry name" value="PDZ"/>
</dbReference>
<protein>
    <submittedName>
        <fullName evidence="4">Peptidase M61</fullName>
    </submittedName>
</protein>
<dbReference type="Pfam" id="PF05299">
    <property type="entry name" value="Peptidase_M61"/>
    <property type="match status" value="1"/>
</dbReference>
<dbReference type="InterPro" id="IPR040756">
    <property type="entry name" value="Peptidase_M61_N"/>
</dbReference>